<name>A0A1G2HX90_9BACT</name>
<reference evidence="1 2" key="1">
    <citation type="journal article" date="2016" name="Nat. Commun.">
        <title>Thousands of microbial genomes shed light on interconnected biogeochemical processes in an aquifer system.</title>
        <authorList>
            <person name="Anantharaman K."/>
            <person name="Brown C.T."/>
            <person name="Hug L.A."/>
            <person name="Sharon I."/>
            <person name="Castelle C.J."/>
            <person name="Probst A.J."/>
            <person name="Thomas B.C."/>
            <person name="Singh A."/>
            <person name="Wilkins M.J."/>
            <person name="Karaoz U."/>
            <person name="Brodie E.L."/>
            <person name="Williams K.H."/>
            <person name="Hubbard S.S."/>
            <person name="Banfield J.F."/>
        </authorList>
    </citation>
    <scope>NUCLEOTIDE SEQUENCE [LARGE SCALE GENOMIC DNA]</scope>
</reference>
<comment type="caution">
    <text evidence="1">The sequence shown here is derived from an EMBL/GenBank/DDBJ whole genome shotgun (WGS) entry which is preliminary data.</text>
</comment>
<gene>
    <name evidence="1" type="ORF">A2822_01805</name>
</gene>
<dbReference type="AlphaFoldDB" id="A0A1G2HX90"/>
<sequence>MTITRAPGDDNSKPMLRITNSFLLKADFSIGSKFEVKYGQGVITITRLPVQGEPAGGSK</sequence>
<proteinExistence type="predicted"/>
<accession>A0A1G2HX90</accession>
<dbReference type="EMBL" id="MHOP01000005">
    <property type="protein sequence ID" value="OGZ66458.1"/>
    <property type="molecule type" value="Genomic_DNA"/>
</dbReference>
<evidence type="ECO:0000313" key="1">
    <source>
        <dbReference type="EMBL" id="OGZ66458.1"/>
    </source>
</evidence>
<evidence type="ECO:0000313" key="2">
    <source>
        <dbReference type="Proteomes" id="UP000178774"/>
    </source>
</evidence>
<protein>
    <submittedName>
        <fullName evidence="1">Uncharacterized protein</fullName>
    </submittedName>
</protein>
<dbReference type="Proteomes" id="UP000178774">
    <property type="component" value="Unassembled WGS sequence"/>
</dbReference>
<organism evidence="1 2">
    <name type="scientific">Candidatus Staskawiczbacteria bacterium RIFCSPHIGHO2_01_FULL_41_41</name>
    <dbReference type="NCBI Taxonomy" id="1802203"/>
    <lineage>
        <taxon>Bacteria</taxon>
        <taxon>Candidatus Staskawicziibacteriota</taxon>
    </lineage>
</organism>